<comment type="caution">
    <text evidence="2">The sequence shown here is derived from an EMBL/GenBank/DDBJ whole genome shotgun (WGS) entry which is preliminary data.</text>
</comment>
<reference evidence="2" key="1">
    <citation type="submission" date="2023-07" db="EMBL/GenBank/DDBJ databases">
        <authorList>
            <consortium name="CYATHOMIX"/>
        </authorList>
    </citation>
    <scope>NUCLEOTIDE SEQUENCE</scope>
    <source>
        <strain evidence="2">N/A</strain>
    </source>
</reference>
<organism evidence="2 3">
    <name type="scientific">Cylicocyclus nassatus</name>
    <name type="common">Nematode worm</name>
    <dbReference type="NCBI Taxonomy" id="53992"/>
    <lineage>
        <taxon>Eukaryota</taxon>
        <taxon>Metazoa</taxon>
        <taxon>Ecdysozoa</taxon>
        <taxon>Nematoda</taxon>
        <taxon>Chromadorea</taxon>
        <taxon>Rhabditida</taxon>
        <taxon>Rhabditina</taxon>
        <taxon>Rhabditomorpha</taxon>
        <taxon>Strongyloidea</taxon>
        <taxon>Strongylidae</taxon>
        <taxon>Cylicocyclus</taxon>
    </lineage>
</organism>
<dbReference type="EMBL" id="CATQJL010000326">
    <property type="protein sequence ID" value="CAJ0609982.1"/>
    <property type="molecule type" value="Genomic_DNA"/>
</dbReference>
<evidence type="ECO:0000256" key="1">
    <source>
        <dbReference type="SAM" id="MobiDB-lite"/>
    </source>
</evidence>
<feature type="region of interest" description="Disordered" evidence="1">
    <location>
        <begin position="1"/>
        <end position="31"/>
    </location>
</feature>
<feature type="compositionally biased region" description="Basic and acidic residues" evidence="1">
    <location>
        <begin position="320"/>
        <end position="348"/>
    </location>
</feature>
<feature type="compositionally biased region" description="Basic and acidic residues" evidence="1">
    <location>
        <begin position="357"/>
        <end position="371"/>
    </location>
</feature>
<dbReference type="Proteomes" id="UP001176961">
    <property type="component" value="Unassembled WGS sequence"/>
</dbReference>
<evidence type="ECO:0000313" key="3">
    <source>
        <dbReference type="Proteomes" id="UP001176961"/>
    </source>
</evidence>
<feature type="compositionally biased region" description="Low complexity" evidence="1">
    <location>
        <begin position="142"/>
        <end position="161"/>
    </location>
</feature>
<gene>
    <name evidence="2" type="ORF">CYNAS_LOCUS21965</name>
</gene>
<sequence>MVRTYAYNPSSQGNFFGSTSSPSLNQQARQPAKEVRVSDVELIPVRNSLPPAQNEQSYSQQAVPACPCQLPQPFYTPFHSPYVDPIGSIVGLRVLYLEGKLCYVPIEPQLNYIINQQFGNGLCMHMGNRYLSQKEDFRYVNNYDSQNDNQNNQIQRQSRYQAPPPQNTTKPQQEQYAAGRDMASTFATISTKTRQQEDVEEEPPWLVSHPQPKSGVRRSHQWRGDEPDAPRAPNYGPQPPAPRPESRARANSLKTSYAAPVVEQNSQKKQFMSAEDQYKAELERQIEENRRRRELEKQKEKEEEEREMRRLEKYNEKIRQEEEAEKRKQMERAKAMEKHSAEVREANLRRAKASPRRGRDSPSDEPRRLEWWEKKPTWQQKITASVTQIFQFLCKFGDL</sequence>
<dbReference type="AlphaFoldDB" id="A0AA36MI58"/>
<protein>
    <submittedName>
        <fullName evidence="2">Uncharacterized protein</fullName>
    </submittedName>
</protein>
<proteinExistence type="predicted"/>
<feature type="region of interest" description="Disordered" evidence="1">
    <location>
        <begin position="290"/>
        <end position="309"/>
    </location>
</feature>
<feature type="compositionally biased region" description="Polar residues" evidence="1">
    <location>
        <begin position="7"/>
        <end position="29"/>
    </location>
</feature>
<keyword evidence="3" id="KW-1185">Reference proteome</keyword>
<feature type="region of interest" description="Disordered" evidence="1">
    <location>
        <begin position="142"/>
        <end position="275"/>
    </location>
</feature>
<name>A0AA36MI58_CYLNA</name>
<accession>A0AA36MI58</accession>
<evidence type="ECO:0000313" key="2">
    <source>
        <dbReference type="EMBL" id="CAJ0609982.1"/>
    </source>
</evidence>
<feature type="region of interest" description="Disordered" evidence="1">
    <location>
        <begin position="320"/>
        <end position="371"/>
    </location>
</feature>